<evidence type="ECO:0000313" key="2">
    <source>
        <dbReference type="Proteomes" id="UP000076935"/>
    </source>
</evidence>
<keyword evidence="2" id="KW-1185">Reference proteome</keyword>
<evidence type="ECO:0000313" key="1">
    <source>
        <dbReference type="EMBL" id="OAH61068.1"/>
    </source>
</evidence>
<gene>
    <name evidence="1" type="ORF">AWH49_14285</name>
</gene>
<protein>
    <submittedName>
        <fullName evidence="1">Uncharacterized protein</fullName>
    </submittedName>
</protein>
<accession>A0A177L5S9</accession>
<comment type="caution">
    <text evidence="1">The sequence shown here is derived from an EMBL/GenBank/DDBJ whole genome shotgun (WGS) entry which is preliminary data.</text>
</comment>
<reference evidence="1 2" key="1">
    <citation type="submission" date="2016-01" db="EMBL/GenBank/DDBJ databases">
        <title>Investigation of taxonomic status of Bacillus aminovorans.</title>
        <authorList>
            <person name="Verma A."/>
            <person name="Pal Y."/>
            <person name="Krishnamurthi S."/>
        </authorList>
    </citation>
    <scope>NUCLEOTIDE SEQUENCE [LARGE SCALE GENOMIC DNA]</scope>
    <source>
        <strain evidence="1 2">DSM 1314</strain>
    </source>
</reference>
<dbReference type="Proteomes" id="UP000076935">
    <property type="component" value="Unassembled WGS sequence"/>
</dbReference>
<sequence>MRGECAASTQLGDKGGVYCEDVDIARAVPADTPLYGSGVVSWAIDPDIAERLWRLSEDMTGVKFAI</sequence>
<organism evidence="1 2">
    <name type="scientific">Domibacillus aminovorans</name>
    <dbReference type="NCBI Taxonomy" id="29332"/>
    <lineage>
        <taxon>Bacteria</taxon>
        <taxon>Bacillati</taxon>
        <taxon>Bacillota</taxon>
        <taxon>Bacilli</taxon>
        <taxon>Bacillales</taxon>
        <taxon>Bacillaceae</taxon>
        <taxon>Domibacillus</taxon>
    </lineage>
</organism>
<proteinExistence type="predicted"/>
<name>A0A177L5S9_9BACI</name>
<dbReference type="AlphaFoldDB" id="A0A177L5S9"/>
<dbReference type="EMBL" id="LQWY01000024">
    <property type="protein sequence ID" value="OAH61068.1"/>
    <property type="molecule type" value="Genomic_DNA"/>
</dbReference>